<dbReference type="OrthoDB" id="10453807at2759"/>
<gene>
    <name evidence="2" type="ORF">PANT_2d00050</name>
</gene>
<evidence type="ECO:0000313" key="3">
    <source>
        <dbReference type="Proteomes" id="UP000011976"/>
    </source>
</evidence>
<protein>
    <submittedName>
        <fullName evidence="2">Uncharacterized protein</fullName>
    </submittedName>
</protein>
<feature type="compositionally biased region" description="Basic residues" evidence="1">
    <location>
        <begin position="83"/>
        <end position="97"/>
    </location>
</feature>
<proteinExistence type="predicted"/>
<dbReference type="Proteomes" id="UP000011976">
    <property type="component" value="Unassembled WGS sequence"/>
</dbReference>
<feature type="compositionally biased region" description="Basic and acidic residues" evidence="1">
    <location>
        <begin position="120"/>
        <end position="129"/>
    </location>
</feature>
<accession>M9LWV5</accession>
<reference evidence="3" key="1">
    <citation type="journal article" date="2013" name="Genome Announc.">
        <title>Genome sequence of the basidiomycetous yeast Pseudozyma antarctica T-34, a producer of the glycolipid biosurfactants mannosylerythritol lipids.</title>
        <authorList>
            <person name="Morita T."/>
            <person name="Koike H."/>
            <person name="Koyama Y."/>
            <person name="Hagiwara H."/>
            <person name="Ito E."/>
            <person name="Fukuoka T."/>
            <person name="Imura T."/>
            <person name="Machida M."/>
            <person name="Kitamoto D."/>
        </authorList>
    </citation>
    <scope>NUCLEOTIDE SEQUENCE [LARGE SCALE GENOMIC DNA]</scope>
    <source>
        <strain evidence="3">T-34</strain>
    </source>
</reference>
<organism evidence="2 3">
    <name type="scientific">Pseudozyma antarctica (strain T-34)</name>
    <name type="common">Yeast</name>
    <name type="synonym">Candida antarctica</name>
    <dbReference type="NCBI Taxonomy" id="1151754"/>
    <lineage>
        <taxon>Eukaryota</taxon>
        <taxon>Fungi</taxon>
        <taxon>Dikarya</taxon>
        <taxon>Basidiomycota</taxon>
        <taxon>Ustilaginomycotina</taxon>
        <taxon>Ustilaginomycetes</taxon>
        <taxon>Ustilaginales</taxon>
        <taxon>Ustilaginaceae</taxon>
        <taxon>Moesziomyces</taxon>
    </lineage>
</organism>
<feature type="compositionally biased region" description="Polar residues" evidence="1">
    <location>
        <begin position="101"/>
        <end position="110"/>
    </location>
</feature>
<sequence>MAARFLPAYSQIRTRNLRFLLTRLVCSILRILGEKIGASGLTPLLPGPSSPCSNAARYLQRRTVKTKPSFRCKMQLRSGQTRKMAKRKSTSGKKMAKKATLGSSTSSGKQSAVGFDFEPTDQKIPKEEEPGPSTSTPSAAEDPRPSANLQHQTVRETVDRTLPSLAHQTSTLLNWSLLEQLRVSNQLAVERNQMQRLQVLMQIHALEERSAHDAGYFMNLLQSISHVKAPDHIIGPNATASWSRLSSPNQYLMEAASGLRFAHQRFPNARLNDVSDLFTEAELEMIDRIEAGEQEEATGETQRDSEETEETSSQEPILTTKHEV</sequence>
<name>M9LWV5_PSEA3</name>
<feature type="region of interest" description="Disordered" evidence="1">
    <location>
        <begin position="75"/>
        <end position="151"/>
    </location>
</feature>
<evidence type="ECO:0000256" key="1">
    <source>
        <dbReference type="SAM" id="MobiDB-lite"/>
    </source>
</evidence>
<evidence type="ECO:0000313" key="2">
    <source>
        <dbReference type="EMBL" id="GAC71315.1"/>
    </source>
</evidence>
<dbReference type="EMBL" id="DF196768">
    <property type="protein sequence ID" value="GAC71315.1"/>
    <property type="molecule type" value="Genomic_DNA"/>
</dbReference>
<dbReference type="AlphaFoldDB" id="M9LWV5"/>
<feature type="region of interest" description="Disordered" evidence="1">
    <location>
        <begin position="288"/>
        <end position="324"/>
    </location>
</feature>